<accession>A0AAD6NY43</accession>
<evidence type="ECO:0000259" key="7">
    <source>
        <dbReference type="Pfam" id="PF12819"/>
    </source>
</evidence>
<proteinExistence type="predicted"/>
<keyword evidence="9" id="KW-1185">Reference proteome</keyword>
<dbReference type="AlphaFoldDB" id="A0AAD6NY43"/>
<feature type="signal peptide" evidence="6">
    <location>
        <begin position="1"/>
        <end position="19"/>
    </location>
</feature>
<dbReference type="InterPro" id="IPR024788">
    <property type="entry name" value="Malectin-like_Carb-bd_dom"/>
</dbReference>
<evidence type="ECO:0000313" key="8">
    <source>
        <dbReference type="EMBL" id="KAJ6409617.1"/>
    </source>
</evidence>
<organism evidence="8 9">
    <name type="scientific">Salix udensis</name>
    <dbReference type="NCBI Taxonomy" id="889485"/>
    <lineage>
        <taxon>Eukaryota</taxon>
        <taxon>Viridiplantae</taxon>
        <taxon>Streptophyta</taxon>
        <taxon>Embryophyta</taxon>
        <taxon>Tracheophyta</taxon>
        <taxon>Spermatophyta</taxon>
        <taxon>Magnoliopsida</taxon>
        <taxon>eudicotyledons</taxon>
        <taxon>Gunneridae</taxon>
        <taxon>Pentapetalae</taxon>
        <taxon>rosids</taxon>
        <taxon>fabids</taxon>
        <taxon>Malpighiales</taxon>
        <taxon>Salicaceae</taxon>
        <taxon>Saliceae</taxon>
        <taxon>Salix</taxon>
    </lineage>
</organism>
<comment type="caution">
    <text evidence="8">The sequence shown here is derived from an EMBL/GenBank/DDBJ whole genome shotgun (WGS) entry which is preliminary data.</text>
</comment>
<keyword evidence="3 6" id="KW-0732">Signal</keyword>
<evidence type="ECO:0000256" key="6">
    <source>
        <dbReference type="SAM" id="SignalP"/>
    </source>
</evidence>
<dbReference type="PANTHER" id="PTHR45631">
    <property type="entry name" value="OS07G0107800 PROTEIN-RELATED"/>
    <property type="match status" value="1"/>
</dbReference>
<dbReference type="GO" id="GO:0016020">
    <property type="term" value="C:membrane"/>
    <property type="evidence" value="ECO:0007669"/>
    <property type="project" value="UniProtKB-SubCell"/>
</dbReference>
<evidence type="ECO:0000256" key="2">
    <source>
        <dbReference type="ARBA" id="ARBA00022692"/>
    </source>
</evidence>
<evidence type="ECO:0000313" key="9">
    <source>
        <dbReference type="Proteomes" id="UP001162972"/>
    </source>
</evidence>
<keyword evidence="2" id="KW-0812">Transmembrane</keyword>
<dbReference type="Gene3D" id="2.60.120.430">
    <property type="entry name" value="Galactose-binding lectin"/>
    <property type="match status" value="2"/>
</dbReference>
<dbReference type="PANTHER" id="PTHR45631:SF45">
    <property type="entry name" value="LEUCINE-RICH REPEAT (LRR) FAMILY PROTEIN"/>
    <property type="match status" value="1"/>
</dbReference>
<evidence type="ECO:0000256" key="3">
    <source>
        <dbReference type="ARBA" id="ARBA00022729"/>
    </source>
</evidence>
<feature type="chain" id="PRO_5042059854" description="Malectin-like domain-containing protein" evidence="6">
    <location>
        <begin position="20"/>
        <end position="484"/>
    </location>
</feature>
<evidence type="ECO:0000256" key="4">
    <source>
        <dbReference type="ARBA" id="ARBA00022989"/>
    </source>
</evidence>
<evidence type="ECO:0000256" key="5">
    <source>
        <dbReference type="ARBA" id="ARBA00023136"/>
    </source>
</evidence>
<dbReference type="EMBL" id="JAPFFJ010000015">
    <property type="protein sequence ID" value="KAJ6409617.1"/>
    <property type="molecule type" value="Genomic_DNA"/>
</dbReference>
<comment type="subcellular location">
    <subcellularLocation>
        <location evidence="1">Membrane</location>
        <topology evidence="1">Single-pass membrane protein</topology>
    </subcellularLocation>
</comment>
<keyword evidence="4" id="KW-1133">Transmembrane helix</keyword>
<evidence type="ECO:0000256" key="1">
    <source>
        <dbReference type="ARBA" id="ARBA00004167"/>
    </source>
</evidence>
<dbReference type="Pfam" id="PF12819">
    <property type="entry name" value="Malectin_like"/>
    <property type="match status" value="1"/>
</dbReference>
<keyword evidence="5" id="KW-0472">Membrane</keyword>
<dbReference type="Proteomes" id="UP001162972">
    <property type="component" value="Chromosome 9"/>
</dbReference>
<reference evidence="8 9" key="1">
    <citation type="journal article" date="2023" name="Int. J. Mol. Sci.">
        <title>De Novo Assembly and Annotation of 11 Diverse Shrub Willow (Salix) Genomes Reveals Novel Gene Organization in Sex-Linked Regions.</title>
        <authorList>
            <person name="Hyden B."/>
            <person name="Feng K."/>
            <person name="Yates T.B."/>
            <person name="Jawdy S."/>
            <person name="Cereghino C."/>
            <person name="Smart L.B."/>
            <person name="Muchero W."/>
        </authorList>
    </citation>
    <scope>NUCLEOTIDE SEQUENCE [LARGE SCALE GENOMIC DNA]</scope>
    <source>
        <tissue evidence="8">Shoot tip</tissue>
    </source>
</reference>
<feature type="domain" description="Malectin-like" evidence="7">
    <location>
        <begin position="28"/>
        <end position="348"/>
    </location>
</feature>
<gene>
    <name evidence="8" type="ORF">OIU84_009166</name>
</gene>
<protein>
    <recommendedName>
        <fullName evidence="7">Malectin-like domain-containing protein</fullName>
    </recommendedName>
</protein>
<sequence length="484" mass="54026">MSLSILLLWLVSIPLAVHSLPDPRGLQLNCGASEDITHGNLKYIPDKGFISVGNKSAIKTEDVLPVLSTLRFFPDTSAKKYCYVLPVIKGGKYLVRTTYFYGGYDGGKEPPVFDQIVQGTKWSTVNTTEDYANGMSSYYEIILASSAKSLSVCLARNEHTTSSPFISALEIEHLENSVYNSTDFSKYALVTVARDNFGADEEIVGFPDDQFNRLWQPFIDKNPVVECHNNITSSEFWNFPPQKAFSSAITTSRGKTMTIQWPPVSLPSTKYYIALYFQDNRTPSPYSWRVFSVSINGQNFYKDINVTANGVTVYGSEWPLSGRTEITLTPGNTIPVGPVINAGEIYQILPLGGRTLTRDGSPFLPSYDHLFVEGLFLPCPDSSLVFIFRSDGDGRFSKKEPYKHGHLRVSTLKLGQFDCSHPDLARREQTHRFYPKPEHTERATNSGVSWESSIFLSKHNANGEQGRGARQVFPSQLQDVTGKI</sequence>
<name>A0AAD6NY43_9ROSI</name>